<dbReference type="InterPro" id="IPR037401">
    <property type="entry name" value="SnoaL-like"/>
</dbReference>
<accession>A0ABN2MIU5</accession>
<gene>
    <name evidence="2" type="ORF">GCM10009836_02630</name>
</gene>
<keyword evidence="3" id="KW-1185">Reference proteome</keyword>
<sequence>MTGPDAVSVLAGFYDSYRSRNWSELAERTGPDAVWRQAASLPWAGEWKGADGFAAMMARIAECATLTVTGNRSTALGADGVLVEVDATFTARTSGRSLDTRVLELYRVRDGLVDGADAFYLDTHALAGLLAESAGPR</sequence>
<name>A0ABN2MIU5_9PSEU</name>
<organism evidence="2 3">
    <name type="scientific">Pseudonocardia ailaonensis</name>
    <dbReference type="NCBI Taxonomy" id="367279"/>
    <lineage>
        <taxon>Bacteria</taxon>
        <taxon>Bacillati</taxon>
        <taxon>Actinomycetota</taxon>
        <taxon>Actinomycetes</taxon>
        <taxon>Pseudonocardiales</taxon>
        <taxon>Pseudonocardiaceae</taxon>
        <taxon>Pseudonocardia</taxon>
    </lineage>
</organism>
<dbReference type="Gene3D" id="3.10.450.50">
    <property type="match status" value="1"/>
</dbReference>
<dbReference type="Proteomes" id="UP001500449">
    <property type="component" value="Unassembled WGS sequence"/>
</dbReference>
<reference evidence="2 3" key="1">
    <citation type="journal article" date="2019" name="Int. J. Syst. Evol. Microbiol.">
        <title>The Global Catalogue of Microorganisms (GCM) 10K type strain sequencing project: providing services to taxonomists for standard genome sequencing and annotation.</title>
        <authorList>
            <consortium name="The Broad Institute Genomics Platform"/>
            <consortium name="The Broad Institute Genome Sequencing Center for Infectious Disease"/>
            <person name="Wu L."/>
            <person name="Ma J."/>
        </authorList>
    </citation>
    <scope>NUCLEOTIDE SEQUENCE [LARGE SCALE GENOMIC DNA]</scope>
    <source>
        <strain evidence="2 3">JCM 16009</strain>
    </source>
</reference>
<protein>
    <recommendedName>
        <fullName evidence="1">SnoaL-like domain-containing protein</fullName>
    </recommendedName>
</protein>
<comment type="caution">
    <text evidence="2">The sequence shown here is derived from an EMBL/GenBank/DDBJ whole genome shotgun (WGS) entry which is preliminary data.</text>
</comment>
<dbReference type="SUPFAM" id="SSF54427">
    <property type="entry name" value="NTF2-like"/>
    <property type="match status" value="1"/>
</dbReference>
<dbReference type="Pfam" id="PF12680">
    <property type="entry name" value="SnoaL_2"/>
    <property type="match status" value="1"/>
</dbReference>
<evidence type="ECO:0000313" key="2">
    <source>
        <dbReference type="EMBL" id="GAA1828358.1"/>
    </source>
</evidence>
<dbReference type="RefSeq" id="WP_344411637.1">
    <property type="nucleotide sequence ID" value="NZ_BAAAQK010000001.1"/>
</dbReference>
<evidence type="ECO:0000313" key="3">
    <source>
        <dbReference type="Proteomes" id="UP001500449"/>
    </source>
</evidence>
<feature type="domain" description="SnoaL-like" evidence="1">
    <location>
        <begin position="12"/>
        <end position="113"/>
    </location>
</feature>
<dbReference type="InterPro" id="IPR032710">
    <property type="entry name" value="NTF2-like_dom_sf"/>
</dbReference>
<dbReference type="EMBL" id="BAAAQK010000001">
    <property type="protein sequence ID" value="GAA1828358.1"/>
    <property type="molecule type" value="Genomic_DNA"/>
</dbReference>
<evidence type="ECO:0000259" key="1">
    <source>
        <dbReference type="Pfam" id="PF12680"/>
    </source>
</evidence>
<proteinExistence type="predicted"/>